<dbReference type="PANTHER" id="PTHR44943">
    <property type="entry name" value="CELLULOSE SYNTHASE OPERON PROTEIN C"/>
    <property type="match status" value="1"/>
</dbReference>
<dbReference type="Proteomes" id="UP000190105">
    <property type="component" value="Unassembled WGS sequence"/>
</dbReference>
<gene>
    <name evidence="4" type="ORF">SAMN05443428_11534</name>
</gene>
<dbReference type="PROSITE" id="PS50005">
    <property type="entry name" value="TPR"/>
    <property type="match status" value="2"/>
</dbReference>
<evidence type="ECO:0000313" key="5">
    <source>
        <dbReference type="Proteomes" id="UP000190105"/>
    </source>
</evidence>
<reference evidence="5" key="1">
    <citation type="submission" date="2017-02" db="EMBL/GenBank/DDBJ databases">
        <authorList>
            <person name="Varghese N."/>
            <person name="Submissions S."/>
        </authorList>
    </citation>
    <scope>NUCLEOTIDE SEQUENCE [LARGE SCALE GENOMIC DNA]</scope>
    <source>
        <strain evidence="5">USBA 833</strain>
    </source>
</reference>
<protein>
    <submittedName>
        <fullName evidence="4">Tetratricopeptide repeat-containing protein</fullName>
    </submittedName>
</protein>
<keyword evidence="2 3" id="KW-0802">TPR repeat</keyword>
<feature type="repeat" description="TPR" evidence="3">
    <location>
        <begin position="308"/>
        <end position="341"/>
    </location>
</feature>
<dbReference type="RefSeq" id="WP_078697028.1">
    <property type="nucleotide sequence ID" value="NZ_FUYH01000015.1"/>
</dbReference>
<proteinExistence type="predicted"/>
<evidence type="ECO:0000256" key="1">
    <source>
        <dbReference type="ARBA" id="ARBA00022737"/>
    </source>
</evidence>
<evidence type="ECO:0000313" key="4">
    <source>
        <dbReference type="EMBL" id="SKA93991.1"/>
    </source>
</evidence>
<dbReference type="EMBL" id="FUYH01000015">
    <property type="protein sequence ID" value="SKA93991.1"/>
    <property type="molecule type" value="Genomic_DNA"/>
</dbReference>
<dbReference type="PROSITE" id="PS50293">
    <property type="entry name" value="TPR_REGION"/>
    <property type="match status" value="1"/>
</dbReference>
<dbReference type="AlphaFoldDB" id="A0A1T4XYA1"/>
<accession>A0A1T4XYA1</accession>
<dbReference type="PANTHER" id="PTHR44943:SF8">
    <property type="entry name" value="TPR REPEAT-CONTAINING PROTEIN MJ0263"/>
    <property type="match status" value="1"/>
</dbReference>
<keyword evidence="5" id="KW-1185">Reference proteome</keyword>
<dbReference type="OrthoDB" id="358807at2"/>
<evidence type="ECO:0000256" key="3">
    <source>
        <dbReference type="PROSITE-ProRule" id="PRU00339"/>
    </source>
</evidence>
<name>A0A1T4XYA1_9CLOT</name>
<dbReference type="Gene3D" id="1.25.40.10">
    <property type="entry name" value="Tetratricopeptide repeat domain"/>
    <property type="match status" value="2"/>
</dbReference>
<dbReference type="InterPro" id="IPR011990">
    <property type="entry name" value="TPR-like_helical_dom_sf"/>
</dbReference>
<dbReference type="SUPFAM" id="SSF48452">
    <property type="entry name" value="TPR-like"/>
    <property type="match status" value="1"/>
</dbReference>
<sequence>MDFVSYLKKELDNILFLEIAKDIKVKDRVILQRGEYPVYSRDMVSLAKGEKENIPISFFINGMAYVLSCDLSFKYRDFYIDCLKNIKEAKSYLIMQIENNKNTNLKEALIYARALCTIYNQKEYIMNQIYLLMSLNEKTGYKFLEEEIVYELKNLSKDYPDYSAPHFFLGEYYLDKDRALSKMYLSKCLNDEKFKRKAEEYINKIDITEEYDKAVEKIKVGEGSRVIDVLNRYLEFYPNDMNCKYYLAMALRQRGDYENALFTLYELLENGELPEIYNEIGLNYACINQFDRALESFKSSLKIKPDNSDIICNMGVCHYYLNNLEEAQKAFNLALRLNPKDDVAKLWIEKCR</sequence>
<evidence type="ECO:0000256" key="2">
    <source>
        <dbReference type="ARBA" id="ARBA00022803"/>
    </source>
</evidence>
<dbReference type="InterPro" id="IPR019734">
    <property type="entry name" value="TPR_rpt"/>
</dbReference>
<dbReference type="Pfam" id="PF14559">
    <property type="entry name" value="TPR_19"/>
    <property type="match status" value="1"/>
</dbReference>
<dbReference type="SMART" id="SM00028">
    <property type="entry name" value="TPR"/>
    <property type="match status" value="2"/>
</dbReference>
<dbReference type="STRING" id="1147123.SAMN05443428_11534"/>
<dbReference type="InterPro" id="IPR051685">
    <property type="entry name" value="Ycf3/AcsC/BcsC/TPR_MFPF"/>
</dbReference>
<organism evidence="4 5">
    <name type="scientific">Caloramator quimbayensis</name>
    <dbReference type="NCBI Taxonomy" id="1147123"/>
    <lineage>
        <taxon>Bacteria</taxon>
        <taxon>Bacillati</taxon>
        <taxon>Bacillota</taxon>
        <taxon>Clostridia</taxon>
        <taxon>Eubacteriales</taxon>
        <taxon>Clostridiaceae</taxon>
        <taxon>Caloramator</taxon>
    </lineage>
</organism>
<feature type="repeat" description="TPR" evidence="3">
    <location>
        <begin position="274"/>
        <end position="307"/>
    </location>
</feature>
<keyword evidence="1" id="KW-0677">Repeat</keyword>